<evidence type="ECO:0000313" key="3">
    <source>
        <dbReference type="Proteomes" id="UP000198642"/>
    </source>
</evidence>
<evidence type="ECO:0000313" key="2">
    <source>
        <dbReference type="EMBL" id="SFB07965.1"/>
    </source>
</evidence>
<dbReference type="Proteomes" id="UP000198642">
    <property type="component" value="Unassembled WGS sequence"/>
</dbReference>
<dbReference type="STRING" id="237679.SAMN04488072_106234"/>
<name>A0A1I0Y3M6_9BACI</name>
<organism evidence="2 3">
    <name type="scientific">Lentibacillus halodurans</name>
    <dbReference type="NCBI Taxonomy" id="237679"/>
    <lineage>
        <taxon>Bacteria</taxon>
        <taxon>Bacillati</taxon>
        <taxon>Bacillota</taxon>
        <taxon>Bacilli</taxon>
        <taxon>Bacillales</taxon>
        <taxon>Bacillaceae</taxon>
        <taxon>Lentibacillus</taxon>
    </lineage>
</organism>
<proteinExistence type="predicted"/>
<keyword evidence="3" id="KW-1185">Reference proteome</keyword>
<sequence>MNKYPNIPNLFEKVAEHQRRMEKITQSPLVEIMKKQKRFSESLSSIGRAASEFQKQMAVVANRWKELLQERELTLEELSELLSELNYPPISTDISIDSLQDLNNQLRELENFNDQVNVLDQFIVRVFHKEYIDEKLETWNEMDCLKDRIHIMEEIVNAHKLELFSLSTLAVFPQIEGVLAETFPKLRNDKGNFTGDYQKKALEEVLDTESNKFDGVWNSYYKKNTLKGFLHLEPIDYLSRHALAHGADKDYGTVVNSTKSLMIFDYIVTKVEYYRIEIEEKEETLPE</sequence>
<accession>A0A1I0Y3M6</accession>
<reference evidence="2 3" key="1">
    <citation type="submission" date="2016-10" db="EMBL/GenBank/DDBJ databases">
        <authorList>
            <person name="de Groot N.N."/>
        </authorList>
    </citation>
    <scope>NUCLEOTIDE SEQUENCE [LARGE SCALE GENOMIC DNA]</scope>
    <source>
        <strain evidence="2 3">CGMCC 1.3702</strain>
    </source>
</reference>
<gene>
    <name evidence="2" type="ORF">SAMN04488072_106234</name>
</gene>
<keyword evidence="1" id="KW-0175">Coiled coil</keyword>
<feature type="coiled-coil region" evidence="1">
    <location>
        <begin position="61"/>
        <end position="119"/>
    </location>
</feature>
<dbReference type="AlphaFoldDB" id="A0A1I0Y3M6"/>
<dbReference type="EMBL" id="FOJW01000006">
    <property type="protein sequence ID" value="SFB07965.1"/>
    <property type="molecule type" value="Genomic_DNA"/>
</dbReference>
<evidence type="ECO:0000256" key="1">
    <source>
        <dbReference type="SAM" id="Coils"/>
    </source>
</evidence>
<protein>
    <submittedName>
        <fullName evidence="2">Uncharacterized protein</fullName>
    </submittedName>
</protein>